<accession>A0A1W2TJD7</accession>
<feature type="domain" description="PAS" evidence="4">
    <location>
        <begin position="84"/>
        <end position="106"/>
    </location>
</feature>
<dbReference type="AlphaFoldDB" id="A0A1W2TJD7"/>
<dbReference type="STRING" id="77044.A0A1W2TJD7"/>
<dbReference type="SUPFAM" id="SSF55785">
    <property type="entry name" value="PYP-like sensor domain (PAS domain)"/>
    <property type="match status" value="1"/>
</dbReference>
<evidence type="ECO:0000256" key="2">
    <source>
        <dbReference type="ARBA" id="ARBA00022643"/>
    </source>
</evidence>
<keyword evidence="1" id="KW-0285">Flavoprotein</keyword>
<dbReference type="OMA" id="ADPVMYP"/>
<evidence type="ECO:0000256" key="3">
    <source>
        <dbReference type="ARBA" id="ARBA00022991"/>
    </source>
</evidence>
<sequence>MNPWEYSALEYNYPNDSTSVSGPSQDDTVNDPIHYPGIYAPSGFDIMTILSKVAMRPSPVIELGPVDASCALVVCDIAQPDYPVVYANDPCVELTGYSLEEMLGKNCRFLQAPGGRVRKSSKRSHIDKSVLKKIRRAIESNKEMAVEVTNFKKSGQAFTNMLTMIPICWDTPTPRYYVGFMAEKTW</sequence>
<dbReference type="InterPro" id="IPR000014">
    <property type="entry name" value="PAS"/>
</dbReference>
<dbReference type="GO" id="GO:0005634">
    <property type="term" value="C:nucleus"/>
    <property type="evidence" value="ECO:0007669"/>
    <property type="project" value="TreeGrafter"/>
</dbReference>
<name>A0A1W2TJD7_ROSNE</name>
<evidence type="ECO:0000256" key="1">
    <source>
        <dbReference type="ARBA" id="ARBA00022630"/>
    </source>
</evidence>
<dbReference type="PROSITE" id="PS50112">
    <property type="entry name" value="PAS"/>
    <property type="match status" value="1"/>
</dbReference>
<dbReference type="OrthoDB" id="447251at2759"/>
<reference evidence="5" key="1">
    <citation type="submission" date="2016-03" db="EMBL/GenBank/DDBJ databases">
        <title>Draft genome sequence of Rosellinia necatrix.</title>
        <authorList>
            <person name="Kanematsu S."/>
        </authorList>
    </citation>
    <scope>NUCLEOTIDE SEQUENCE [LARGE SCALE GENOMIC DNA]</scope>
    <source>
        <strain evidence="5">W97</strain>
    </source>
</reference>
<keyword evidence="6" id="KW-1185">Reference proteome</keyword>
<gene>
    <name evidence="5" type="ORF">SAMD00023353_3001280</name>
</gene>
<keyword evidence="2" id="KW-0288">FMN</keyword>
<dbReference type="PANTHER" id="PTHR47429">
    <property type="entry name" value="PROTEIN TWIN LOV 1"/>
    <property type="match status" value="1"/>
</dbReference>
<evidence type="ECO:0000313" key="6">
    <source>
        <dbReference type="Proteomes" id="UP000054516"/>
    </source>
</evidence>
<dbReference type="InterPro" id="IPR035965">
    <property type="entry name" value="PAS-like_dom_sf"/>
</dbReference>
<dbReference type="Pfam" id="PF13426">
    <property type="entry name" value="PAS_9"/>
    <property type="match status" value="1"/>
</dbReference>
<keyword evidence="3" id="KW-0157">Chromophore</keyword>
<proteinExistence type="predicted"/>
<protein>
    <submittedName>
        <fullName evidence="5">Putative vivid pas protein vvd</fullName>
    </submittedName>
</protein>
<dbReference type="PANTHER" id="PTHR47429:SF7">
    <property type="entry name" value="GATA-FACTOR"/>
    <property type="match status" value="1"/>
</dbReference>
<evidence type="ECO:0000313" key="5">
    <source>
        <dbReference type="EMBL" id="GAP88325.2"/>
    </source>
</evidence>
<evidence type="ECO:0000259" key="4">
    <source>
        <dbReference type="PROSITE" id="PS50112"/>
    </source>
</evidence>
<dbReference type="Proteomes" id="UP000054516">
    <property type="component" value="Unassembled WGS sequence"/>
</dbReference>
<dbReference type="EMBL" id="DF977475">
    <property type="protein sequence ID" value="GAP88325.2"/>
    <property type="molecule type" value="Genomic_DNA"/>
</dbReference>
<dbReference type="CDD" id="cd00130">
    <property type="entry name" value="PAS"/>
    <property type="match status" value="1"/>
</dbReference>
<dbReference type="Gene3D" id="3.30.450.20">
    <property type="entry name" value="PAS domain"/>
    <property type="match status" value="1"/>
</dbReference>
<organism evidence="5">
    <name type="scientific">Rosellinia necatrix</name>
    <name type="common">White root-rot fungus</name>
    <dbReference type="NCBI Taxonomy" id="77044"/>
    <lineage>
        <taxon>Eukaryota</taxon>
        <taxon>Fungi</taxon>
        <taxon>Dikarya</taxon>
        <taxon>Ascomycota</taxon>
        <taxon>Pezizomycotina</taxon>
        <taxon>Sordariomycetes</taxon>
        <taxon>Xylariomycetidae</taxon>
        <taxon>Xylariales</taxon>
        <taxon>Xylariaceae</taxon>
        <taxon>Rosellinia</taxon>
    </lineage>
</organism>